<comment type="caution">
    <text evidence="2">The sequence shown here is derived from an EMBL/GenBank/DDBJ whole genome shotgun (WGS) entry which is preliminary data.</text>
</comment>
<gene>
    <name evidence="2" type="ORF">CK203_020494</name>
</gene>
<dbReference type="EMBL" id="QGNW01000842">
    <property type="protein sequence ID" value="RVW61228.1"/>
    <property type="molecule type" value="Genomic_DNA"/>
</dbReference>
<name>A0A438FMJ5_VITVI</name>
<reference evidence="2 3" key="1">
    <citation type="journal article" date="2018" name="PLoS Genet.">
        <title>Population sequencing reveals clonal diversity and ancestral inbreeding in the grapevine cultivar Chardonnay.</title>
        <authorList>
            <person name="Roach M.J."/>
            <person name="Johnson D.L."/>
            <person name="Bohlmann J."/>
            <person name="van Vuuren H.J."/>
            <person name="Jones S.J."/>
            <person name="Pretorius I.S."/>
            <person name="Schmidt S.A."/>
            <person name="Borneman A.R."/>
        </authorList>
    </citation>
    <scope>NUCLEOTIDE SEQUENCE [LARGE SCALE GENOMIC DNA]</scope>
    <source>
        <strain evidence="3">cv. Chardonnay</strain>
        <tissue evidence="2">Leaf</tissue>
    </source>
</reference>
<organism evidence="2 3">
    <name type="scientific">Vitis vinifera</name>
    <name type="common">Grape</name>
    <dbReference type="NCBI Taxonomy" id="29760"/>
    <lineage>
        <taxon>Eukaryota</taxon>
        <taxon>Viridiplantae</taxon>
        <taxon>Streptophyta</taxon>
        <taxon>Embryophyta</taxon>
        <taxon>Tracheophyta</taxon>
        <taxon>Spermatophyta</taxon>
        <taxon>Magnoliopsida</taxon>
        <taxon>eudicotyledons</taxon>
        <taxon>Gunneridae</taxon>
        <taxon>Pentapetalae</taxon>
        <taxon>rosids</taxon>
        <taxon>Vitales</taxon>
        <taxon>Vitaceae</taxon>
        <taxon>Viteae</taxon>
        <taxon>Vitis</taxon>
    </lineage>
</organism>
<protein>
    <submittedName>
        <fullName evidence="2">Uncharacterized protein</fullName>
    </submittedName>
</protein>
<dbReference type="Proteomes" id="UP000288805">
    <property type="component" value="Unassembled WGS sequence"/>
</dbReference>
<dbReference type="PANTHER" id="PTHR35046">
    <property type="entry name" value="ZINC KNUCKLE (CCHC-TYPE) FAMILY PROTEIN"/>
    <property type="match status" value="1"/>
</dbReference>
<sequence>MKTVIRRPFVPSHYYWENREATMVRFLVGLNQEIANFVELQHYVELEDMVHMAIKIENQLKRMGSSIQQNPNSGSSWRSNFVKKEEMQATIKPKIKQKREATSHGN</sequence>
<feature type="region of interest" description="Disordered" evidence="1">
    <location>
        <begin position="86"/>
        <end position="106"/>
    </location>
</feature>
<evidence type="ECO:0000313" key="3">
    <source>
        <dbReference type="Proteomes" id="UP000288805"/>
    </source>
</evidence>
<accession>A0A438FMJ5</accession>
<evidence type="ECO:0000256" key="1">
    <source>
        <dbReference type="SAM" id="MobiDB-lite"/>
    </source>
</evidence>
<dbReference type="PANTHER" id="PTHR35046:SF9">
    <property type="entry name" value="RNA-DIRECTED DNA POLYMERASE"/>
    <property type="match status" value="1"/>
</dbReference>
<evidence type="ECO:0000313" key="2">
    <source>
        <dbReference type="EMBL" id="RVW61228.1"/>
    </source>
</evidence>
<proteinExistence type="predicted"/>
<dbReference type="AlphaFoldDB" id="A0A438FMJ5"/>